<dbReference type="RefSeq" id="WP_087083664.1">
    <property type="nucleotide sequence ID" value="NZ_CP020811.1"/>
</dbReference>
<gene>
    <name evidence="1" type="ORF">BTO20_37845</name>
</gene>
<accession>A0A1Y0CHI4</accession>
<reference evidence="1 2" key="1">
    <citation type="submission" date="2017-04" db="EMBL/GenBank/DDBJ databases">
        <title>Whole Genome Sequence of 1,4-Dioxane Degrading Bacterium Mycobacterium dioxanotrophicus PH-06.</title>
        <authorList>
            <person name="He Y."/>
        </authorList>
    </citation>
    <scope>NUCLEOTIDE SEQUENCE [LARGE SCALE GENOMIC DNA]</scope>
    <source>
        <strain evidence="1 2">PH-06</strain>
        <plasmid evidence="1 2">unnamed2</plasmid>
    </source>
</reference>
<evidence type="ECO:0000313" key="1">
    <source>
        <dbReference type="EMBL" id="ART74385.1"/>
    </source>
</evidence>
<dbReference type="EMBL" id="CP020811">
    <property type="protein sequence ID" value="ART74385.1"/>
    <property type="molecule type" value="Genomic_DNA"/>
</dbReference>
<dbReference type="Gene3D" id="3.30.1310.10">
    <property type="entry name" value="Nucleoid-associated protein YbaB-like domain"/>
    <property type="match status" value="1"/>
</dbReference>
<dbReference type="Pfam" id="PF02575">
    <property type="entry name" value="YbaB_DNA_bd"/>
    <property type="match status" value="1"/>
</dbReference>
<keyword evidence="2" id="KW-1185">Reference proteome</keyword>
<keyword evidence="1" id="KW-0614">Plasmid</keyword>
<dbReference type="AlphaFoldDB" id="A0A1Y0CHI4"/>
<dbReference type="KEGG" id="mdx:BTO20_37845"/>
<dbReference type="GO" id="GO:0003677">
    <property type="term" value="F:DNA binding"/>
    <property type="evidence" value="ECO:0007669"/>
    <property type="project" value="InterPro"/>
</dbReference>
<dbReference type="Proteomes" id="UP000195331">
    <property type="component" value="Plasmid unnamed2"/>
</dbReference>
<dbReference type="SUPFAM" id="SSF82607">
    <property type="entry name" value="YbaB-like"/>
    <property type="match status" value="1"/>
</dbReference>
<sequence>MDVIAREYLSPTARKVLQDVLDIRDRGREISAQVDSVREEGKSADETIWACCDGQGFLRDLEIDDDAIAEYSAEELEDLISDAMVEASGRGQAVGEELTKELDLENIANMV</sequence>
<organism evidence="1 2">
    <name type="scientific">Mycobacterium dioxanotrophicus</name>
    <dbReference type="NCBI Taxonomy" id="482462"/>
    <lineage>
        <taxon>Bacteria</taxon>
        <taxon>Bacillati</taxon>
        <taxon>Actinomycetota</taxon>
        <taxon>Actinomycetes</taxon>
        <taxon>Mycobacteriales</taxon>
        <taxon>Mycobacteriaceae</taxon>
        <taxon>Mycobacterium</taxon>
    </lineage>
</organism>
<evidence type="ECO:0000313" key="2">
    <source>
        <dbReference type="Proteomes" id="UP000195331"/>
    </source>
</evidence>
<name>A0A1Y0CHI4_9MYCO</name>
<proteinExistence type="predicted"/>
<dbReference type="InterPro" id="IPR004401">
    <property type="entry name" value="YbaB/EbfC"/>
</dbReference>
<protein>
    <submittedName>
        <fullName evidence="1">Uncharacterized protein</fullName>
    </submittedName>
</protein>
<dbReference type="InterPro" id="IPR036894">
    <property type="entry name" value="YbaB-like_sf"/>
</dbReference>
<geneLocation type="plasmid" evidence="1 2">
    <name>unnamed2</name>
</geneLocation>